<dbReference type="GO" id="GO:0005975">
    <property type="term" value="P:carbohydrate metabolic process"/>
    <property type="evidence" value="ECO:0007669"/>
    <property type="project" value="InterPro"/>
</dbReference>
<evidence type="ECO:0000256" key="1">
    <source>
        <dbReference type="ARBA" id="ARBA00008061"/>
    </source>
</evidence>
<dbReference type="CDD" id="cd11350">
    <property type="entry name" value="AmyAc_4"/>
    <property type="match status" value="1"/>
</dbReference>
<dbReference type="GO" id="GO:0004553">
    <property type="term" value="F:hydrolase activity, hydrolyzing O-glycosyl compounds"/>
    <property type="evidence" value="ECO:0007669"/>
    <property type="project" value="InterPro"/>
</dbReference>
<proteinExistence type="inferred from homology"/>
<dbReference type="NCBIfam" id="TIGR04183">
    <property type="entry name" value="Por_Secre_tail"/>
    <property type="match status" value="1"/>
</dbReference>
<accession>A0A9X2Y018</accession>
<dbReference type="Pfam" id="PF02922">
    <property type="entry name" value="CBM_48"/>
    <property type="match status" value="1"/>
</dbReference>
<comment type="similarity">
    <text evidence="1">Belongs to the glycosyl hydrolase 13 family.</text>
</comment>
<keyword evidence="5" id="KW-1185">Reference proteome</keyword>
<dbReference type="PANTHER" id="PTHR43002">
    <property type="entry name" value="GLYCOGEN DEBRANCHING ENZYME"/>
    <property type="match status" value="1"/>
</dbReference>
<comment type="caution">
    <text evidence="4">The sequence shown here is derived from an EMBL/GenBank/DDBJ whole genome shotgun (WGS) entry which is preliminary data.</text>
</comment>
<name>A0A9X2Y018_9BACT</name>
<dbReference type="SUPFAM" id="SSF81296">
    <property type="entry name" value="E set domains"/>
    <property type="match status" value="1"/>
</dbReference>
<reference evidence="4" key="2">
    <citation type="submission" date="2023-04" db="EMBL/GenBank/DDBJ databases">
        <title>Paracnuella aquatica gen. nov., sp. nov., a member of the family Chitinophagaceae isolated from a hot spring.</title>
        <authorList>
            <person name="Wang C."/>
        </authorList>
    </citation>
    <scope>NUCLEOTIDE SEQUENCE</scope>
    <source>
        <strain evidence="4">LB-8</strain>
    </source>
</reference>
<evidence type="ECO:0000313" key="5">
    <source>
        <dbReference type="Proteomes" id="UP001155483"/>
    </source>
</evidence>
<keyword evidence="2" id="KW-0732">Signal</keyword>
<organism evidence="4 5">
    <name type="scientific">Paraflavisolibacter caeni</name>
    <dbReference type="NCBI Taxonomy" id="2982496"/>
    <lineage>
        <taxon>Bacteria</taxon>
        <taxon>Pseudomonadati</taxon>
        <taxon>Bacteroidota</taxon>
        <taxon>Chitinophagia</taxon>
        <taxon>Chitinophagales</taxon>
        <taxon>Chitinophagaceae</taxon>
        <taxon>Paraflavisolibacter</taxon>
    </lineage>
</organism>
<dbReference type="Gene3D" id="3.20.20.80">
    <property type="entry name" value="Glycosidases"/>
    <property type="match status" value="1"/>
</dbReference>
<dbReference type="SUPFAM" id="SSF51445">
    <property type="entry name" value="(Trans)glycosidases"/>
    <property type="match status" value="1"/>
</dbReference>
<feature type="domain" description="Glycosyl hydrolase family 13 catalytic" evidence="3">
    <location>
        <begin position="184"/>
        <end position="558"/>
    </location>
</feature>
<gene>
    <name evidence="4" type="ORF">OCK74_25985</name>
</gene>
<dbReference type="Pfam" id="PF18962">
    <property type="entry name" value="Por_Secre_tail"/>
    <property type="match status" value="1"/>
</dbReference>
<protein>
    <submittedName>
        <fullName evidence="4">Alpha-amylase family glycosyl hydrolase</fullName>
    </submittedName>
</protein>
<reference evidence="4" key="1">
    <citation type="submission" date="2022-09" db="EMBL/GenBank/DDBJ databases">
        <authorList>
            <person name="Yuan C."/>
            <person name="Ke Z."/>
        </authorList>
    </citation>
    <scope>NUCLEOTIDE SEQUENCE</scope>
    <source>
        <strain evidence="4">LB-8</strain>
    </source>
</reference>
<dbReference type="EMBL" id="JAOTIF010000038">
    <property type="protein sequence ID" value="MCU7552596.1"/>
    <property type="molecule type" value="Genomic_DNA"/>
</dbReference>
<dbReference type="AlphaFoldDB" id="A0A9X2Y018"/>
<evidence type="ECO:0000256" key="2">
    <source>
        <dbReference type="SAM" id="SignalP"/>
    </source>
</evidence>
<dbReference type="InterPro" id="IPR004193">
    <property type="entry name" value="Glyco_hydro_13_N"/>
</dbReference>
<keyword evidence="4" id="KW-0378">Hydrolase</keyword>
<dbReference type="InterPro" id="IPR013783">
    <property type="entry name" value="Ig-like_fold"/>
</dbReference>
<evidence type="ECO:0000259" key="3">
    <source>
        <dbReference type="SMART" id="SM00642"/>
    </source>
</evidence>
<dbReference type="InterPro" id="IPR026444">
    <property type="entry name" value="Secre_tail"/>
</dbReference>
<feature type="signal peptide" evidence="2">
    <location>
        <begin position="1"/>
        <end position="19"/>
    </location>
</feature>
<dbReference type="InterPro" id="IPR006047">
    <property type="entry name" value="GH13_cat_dom"/>
</dbReference>
<sequence>MLRLLPACLALLVCSALHANLLTWSPGFPALTHSPVAALPEGVRDGINYEPGDTSVTLVLYAPAKSTVTVLGDFNNWTEDTRYIMNKTPDGQRFWLRLTGLAPGTEYAYQYKVDQLRVADYYSQKVLDPWNDPYITSETYPGLKAYPTGKTTGIVSVLQTAAPAYNWSITNFNRPDKRSLVIYELLVRDFVAKHDWATLTDTLSYLKRLGINAIELLPFNEFEGNNSWGYNPDFYFAPDKYYGTANSLKQFVDSCHANGIAVIMDIALNHSFGLSPMVQLYADGNGWPTAANPWFNPDQNTTAAGYQGKHPFGVGYDFNHESAATNYFTSRVVEHWLKEYKIDGFRFDLAKGFTQKNSGDNVGDWSAYDASRIAIWKKYYDTVQSKSPDAYMILEHFADNSEERELAAYGMMLWGNMAYNYQEASMGWLGNSDFSGGLYAVRNWQQPHLVSYMESHDEERITFKNINYGNASGSYNIKSLSTALKRMELNAAFFFTTPGPKMLWQYGELGYNYSINHCEDGAVRDECRLSPKPIRWDYLNDGDREQVYNTYSRLISLRFHPLFQQAFIGGQTEQNFTGGIKSLKLITDTSKLVVIGNFDVNAATAYITFPVAGSWYNYLDTATLDATGLVQSIPLQPGEFRVYMNRNINSAPPPPSPPPVLDNATSFEASVYPNPAPNGFKIKVENPEAGKVTIGMYNAIGQQVALLYQRVFSKGTHILEFERNKLVTMGGIYFIKVVSPTITKTIHILIP</sequence>
<dbReference type="Proteomes" id="UP001155483">
    <property type="component" value="Unassembled WGS sequence"/>
</dbReference>
<dbReference type="RefSeq" id="WP_279300033.1">
    <property type="nucleotide sequence ID" value="NZ_JAOTIF010000038.1"/>
</dbReference>
<dbReference type="Pfam" id="PF00128">
    <property type="entry name" value="Alpha-amylase"/>
    <property type="match status" value="1"/>
</dbReference>
<feature type="chain" id="PRO_5040819100" evidence="2">
    <location>
        <begin position="20"/>
        <end position="751"/>
    </location>
</feature>
<dbReference type="InterPro" id="IPR014756">
    <property type="entry name" value="Ig_E-set"/>
</dbReference>
<dbReference type="SMART" id="SM00642">
    <property type="entry name" value="Aamy"/>
    <property type="match status" value="1"/>
</dbReference>
<evidence type="ECO:0000313" key="4">
    <source>
        <dbReference type="EMBL" id="MCU7552596.1"/>
    </source>
</evidence>
<dbReference type="InterPro" id="IPR017853">
    <property type="entry name" value="GH"/>
</dbReference>
<dbReference type="Gene3D" id="2.60.40.10">
    <property type="entry name" value="Immunoglobulins"/>
    <property type="match status" value="1"/>
</dbReference>